<protein>
    <recommendedName>
        <fullName evidence="2">Ysc84 actin-binding domain-containing protein</fullName>
    </recommendedName>
</protein>
<dbReference type="Proteomes" id="UP001583172">
    <property type="component" value="Unassembled WGS sequence"/>
</dbReference>
<dbReference type="EMBL" id="JAZGSY010000411">
    <property type="protein sequence ID" value="KAL1836439.1"/>
    <property type="molecule type" value="Genomic_DNA"/>
</dbReference>
<proteinExistence type="predicted"/>
<feature type="compositionally biased region" description="Low complexity" evidence="1">
    <location>
        <begin position="481"/>
        <end position="514"/>
    </location>
</feature>
<feature type="compositionally biased region" description="Pro residues" evidence="1">
    <location>
        <begin position="17"/>
        <end position="27"/>
    </location>
</feature>
<dbReference type="InterPro" id="IPR051702">
    <property type="entry name" value="SH3_domain_YSC84-like"/>
</dbReference>
<evidence type="ECO:0000313" key="4">
    <source>
        <dbReference type="Proteomes" id="UP001583172"/>
    </source>
</evidence>
<feature type="compositionally biased region" description="Low complexity" evidence="1">
    <location>
        <begin position="159"/>
        <end position="179"/>
    </location>
</feature>
<feature type="region of interest" description="Disordered" evidence="1">
    <location>
        <begin position="159"/>
        <end position="183"/>
    </location>
</feature>
<dbReference type="PANTHER" id="PTHR15629:SF8">
    <property type="entry name" value="DUF500 DOMAIN PROTEIN (AFU_ORTHOLOGUE AFUA_5G07310)"/>
    <property type="match status" value="1"/>
</dbReference>
<keyword evidence="4" id="KW-1185">Reference proteome</keyword>
<feature type="domain" description="Ysc84 actin-binding" evidence="2">
    <location>
        <begin position="241"/>
        <end position="430"/>
    </location>
</feature>
<name>A0ABR3V3X0_HUMIN</name>
<accession>A0ABR3V3X0</accession>
<feature type="compositionally biased region" description="Polar residues" evidence="1">
    <location>
        <begin position="326"/>
        <end position="336"/>
    </location>
</feature>
<feature type="compositionally biased region" description="Low complexity" evidence="1">
    <location>
        <begin position="304"/>
        <end position="325"/>
    </location>
</feature>
<feature type="region of interest" description="Disordered" evidence="1">
    <location>
        <begin position="577"/>
        <end position="641"/>
    </location>
</feature>
<feature type="region of interest" description="Disordered" evidence="1">
    <location>
        <begin position="1"/>
        <end position="97"/>
    </location>
</feature>
<feature type="compositionally biased region" description="Low complexity" evidence="1">
    <location>
        <begin position="7"/>
        <end position="16"/>
    </location>
</feature>
<evidence type="ECO:0000313" key="3">
    <source>
        <dbReference type="EMBL" id="KAL1836439.1"/>
    </source>
</evidence>
<feature type="compositionally biased region" description="Low complexity" evidence="1">
    <location>
        <begin position="523"/>
        <end position="533"/>
    </location>
</feature>
<dbReference type="InterPro" id="IPR007461">
    <property type="entry name" value="Ysc84_actin-binding"/>
</dbReference>
<reference evidence="3 4" key="1">
    <citation type="journal article" date="2024" name="Commun. Biol.">
        <title>Comparative genomic analysis of thermophilic fungi reveals convergent evolutionary adaptations and gene losses.</title>
        <authorList>
            <person name="Steindorff A.S."/>
            <person name="Aguilar-Pontes M.V."/>
            <person name="Robinson A.J."/>
            <person name="Andreopoulos B."/>
            <person name="LaButti K."/>
            <person name="Kuo A."/>
            <person name="Mondo S."/>
            <person name="Riley R."/>
            <person name="Otillar R."/>
            <person name="Haridas S."/>
            <person name="Lipzen A."/>
            <person name="Grimwood J."/>
            <person name="Schmutz J."/>
            <person name="Clum A."/>
            <person name="Reid I.D."/>
            <person name="Moisan M.C."/>
            <person name="Butler G."/>
            <person name="Nguyen T.T.M."/>
            <person name="Dewar K."/>
            <person name="Conant G."/>
            <person name="Drula E."/>
            <person name="Henrissat B."/>
            <person name="Hansel C."/>
            <person name="Singer S."/>
            <person name="Hutchinson M.I."/>
            <person name="de Vries R.P."/>
            <person name="Natvig D.O."/>
            <person name="Powell A.J."/>
            <person name="Tsang A."/>
            <person name="Grigoriev I.V."/>
        </authorList>
    </citation>
    <scope>NUCLEOTIDE SEQUENCE [LARGE SCALE GENOMIC DNA]</scope>
    <source>
        <strain evidence="3 4">CBS 620.91</strain>
    </source>
</reference>
<comment type="caution">
    <text evidence="3">The sequence shown here is derived from an EMBL/GenBank/DDBJ whole genome shotgun (WGS) entry which is preliminary data.</text>
</comment>
<organism evidence="3 4">
    <name type="scientific">Humicola insolens</name>
    <name type="common">Soft-rot fungus</name>
    <dbReference type="NCBI Taxonomy" id="85995"/>
    <lineage>
        <taxon>Eukaryota</taxon>
        <taxon>Fungi</taxon>
        <taxon>Dikarya</taxon>
        <taxon>Ascomycota</taxon>
        <taxon>Pezizomycotina</taxon>
        <taxon>Sordariomycetes</taxon>
        <taxon>Sordariomycetidae</taxon>
        <taxon>Sordariales</taxon>
        <taxon>Chaetomiaceae</taxon>
        <taxon>Mycothermus</taxon>
    </lineage>
</organism>
<evidence type="ECO:0000256" key="1">
    <source>
        <dbReference type="SAM" id="MobiDB-lite"/>
    </source>
</evidence>
<sequence>MSTNDKPPAQQGQQQNIPPPPPGPPPAQATDTGRPKHSNETPLPDYEIPPYNPADSQFAPPPGGDDDIYNASPVDDKPPKWGFHGHHRKDSDAKKKSNRLSALGEAFTSKVAGPVNALANRFGAEGFLPESLDKECEKAARILRAFCNGIYTDAIPTTSTTTTTAAQSTETKPGASPKPAAKKSRTLLTIPSKVIARAQGLAIFTAVRLGFQATGSSGSGILIARLPDGSWSPPSAIQVTSIGAGFVAGVDIYDCVVVINTRQALELFTKTRMSLGSDLAVTAGPFGVGGALDWGVPPPEGKSAAGTKAEPAAATTAAPPAAPATSPLSADNTHFTTPLVPADVLSSDEEPASSSNKGKGKAKDKTPNALREALKKPVYSYVKSRGLFAGIQVDGTVIVSRDNANARFYGQSLTVKQILAGEVPAIAPTATTTTTTTTATGATTTVEEKPKKGLPWPAGTKPLYEVLRAAESGWAQKQAQAQAQAVQTQGQDQTQPPTTTTTTTTQPTEPQQIWIPPPPPAPQTTTTTAAGDATRGATTGAQTLSATGASTSSGLPAEYLTPAAQAKAAEAAAEAEAARAAGLADDGDMPPPPAYFDEPHPVPPGGSGGAGAAGTTGGDMPPPPAYEDSSRPQGFVPDRKA</sequence>
<feature type="compositionally biased region" description="Gly residues" evidence="1">
    <location>
        <begin position="605"/>
        <end position="617"/>
    </location>
</feature>
<dbReference type="PANTHER" id="PTHR15629">
    <property type="entry name" value="SH3YL1 PROTEIN"/>
    <property type="match status" value="1"/>
</dbReference>
<dbReference type="Pfam" id="PF04366">
    <property type="entry name" value="Ysc84"/>
    <property type="match status" value="1"/>
</dbReference>
<feature type="region of interest" description="Disordered" evidence="1">
    <location>
        <begin position="481"/>
        <end position="533"/>
    </location>
</feature>
<feature type="region of interest" description="Disordered" evidence="1">
    <location>
        <begin position="292"/>
        <end position="369"/>
    </location>
</feature>
<evidence type="ECO:0000259" key="2">
    <source>
        <dbReference type="Pfam" id="PF04366"/>
    </source>
</evidence>
<gene>
    <name evidence="3" type="ORF">VTJ49DRAFT_5148</name>
</gene>